<comment type="caution">
    <text evidence="1">The sequence shown here is derived from an EMBL/GenBank/DDBJ whole genome shotgun (WGS) entry which is preliminary data.</text>
</comment>
<evidence type="ECO:0000313" key="2">
    <source>
        <dbReference type="Proteomes" id="UP000018208"/>
    </source>
</evidence>
<accession>A0A9P8LUW5</accession>
<evidence type="ECO:0000313" key="1">
    <source>
        <dbReference type="EMBL" id="KAH0574795.1"/>
    </source>
</evidence>
<dbReference type="GeneID" id="94296433"/>
<dbReference type="Proteomes" id="UP000018208">
    <property type="component" value="Unassembled WGS sequence"/>
</dbReference>
<organism evidence="1 2">
    <name type="scientific">Spironucleus salmonicida</name>
    <dbReference type="NCBI Taxonomy" id="348837"/>
    <lineage>
        <taxon>Eukaryota</taxon>
        <taxon>Metamonada</taxon>
        <taxon>Diplomonadida</taxon>
        <taxon>Hexamitidae</taxon>
        <taxon>Hexamitinae</taxon>
        <taxon>Spironucleus</taxon>
    </lineage>
</organism>
<proteinExistence type="predicted"/>
<dbReference type="SUPFAM" id="SSF48371">
    <property type="entry name" value="ARM repeat"/>
    <property type="match status" value="1"/>
</dbReference>
<dbReference type="KEGG" id="ssao:94296433"/>
<dbReference type="InterPro" id="IPR016024">
    <property type="entry name" value="ARM-type_fold"/>
</dbReference>
<dbReference type="AlphaFoldDB" id="A0A9P8LUW5"/>
<dbReference type="RefSeq" id="XP_067765568.1">
    <property type="nucleotide sequence ID" value="XM_067906300.1"/>
</dbReference>
<sequence>MEIQYKKLIYDLMNNDNPQYINQSLKEMHLFITEYYLQPFLNTPNFLKRFLLFPTFQSPEIVSESLFLLVKITELRSETTISYLVASGLLNLLQYFYSTSYYSTTESFGNYTDIQRLKYIFTSNLLLFTSSSQLIIRNLDKAIESDIKIINKTSKIFKYAAFLMAGIVQFGQISIETLIYLYYPEMDNDVAFAVLNAIYDYQCHYLIKNLPITKFGKHLQLFSIKRQSPDARKVINAILKILINIQLDLNTVQQLAQITEQIIELIKNEDPVIQIAGWQLTLTLSCFQEGAESLAMTWLLRYILRGISVINRQEPIQILQNLYFHNVIVLTTPEMVVQICDYFRSLQRSNDKEKQIEIVEILKFMGSDYAVHQHLLNCDIVTDLRVSGFEYDATYIENQK</sequence>
<name>A0A9P8LUW5_9EUKA</name>
<reference evidence="1 2" key="1">
    <citation type="journal article" date="2014" name="PLoS Genet.">
        <title>The Genome of Spironucleus salmonicida Highlights a Fish Pathogen Adapted to Fluctuating Environments.</title>
        <authorList>
            <person name="Xu F."/>
            <person name="Jerlstrom-Hultqvist J."/>
            <person name="Einarsson E."/>
            <person name="Astvaldsson A."/>
            <person name="Svard S.G."/>
            <person name="Andersson J.O."/>
        </authorList>
    </citation>
    <scope>NUCLEOTIDE SEQUENCE [LARGE SCALE GENOMIC DNA]</scope>
    <source>
        <strain evidence="1 2">ATCC 50377</strain>
    </source>
</reference>
<keyword evidence="2" id="KW-1185">Reference proteome</keyword>
<gene>
    <name evidence="1" type="ORF">SS50377_22410</name>
</gene>
<dbReference type="EMBL" id="AUWU02000003">
    <property type="protein sequence ID" value="KAH0574795.1"/>
    <property type="molecule type" value="Genomic_DNA"/>
</dbReference>
<protein>
    <submittedName>
        <fullName evidence="1">Uncharacterized protein</fullName>
    </submittedName>
</protein>